<comment type="caution">
    <text evidence="1">The sequence shown here is derived from an EMBL/GenBank/DDBJ whole genome shotgun (WGS) entry which is preliminary data.</text>
</comment>
<dbReference type="EMBL" id="SOFE01000001">
    <property type="protein sequence ID" value="TFB89683.1"/>
    <property type="molecule type" value="Genomic_DNA"/>
</dbReference>
<evidence type="ECO:0000313" key="1">
    <source>
        <dbReference type="EMBL" id="TFB89683.1"/>
    </source>
</evidence>
<proteinExistence type="predicted"/>
<gene>
    <name evidence="1" type="ORF">E3O11_00535</name>
</gene>
<protein>
    <submittedName>
        <fullName evidence="1">Uncharacterized protein</fullName>
    </submittedName>
</protein>
<sequence length="82" mass="9368">MARIRSINIGTQNVRIHPTEVDCLLQVVDSPVGTRFLQLSTFGSDFRESLPKTSQTLQFDEQSAAIMIREMRRCFPQIDRIG</sequence>
<dbReference type="Proteomes" id="UP000297963">
    <property type="component" value="Unassembled WGS sequence"/>
</dbReference>
<accession>A0A4R8VV00</accession>
<dbReference type="AlphaFoldDB" id="A0A4R8VV00"/>
<evidence type="ECO:0000313" key="2">
    <source>
        <dbReference type="Proteomes" id="UP000297963"/>
    </source>
</evidence>
<name>A0A4R8VV00_9MICO</name>
<reference evidence="1 2" key="1">
    <citation type="submission" date="2019-03" db="EMBL/GenBank/DDBJ databases">
        <title>Genomics of glacier-inhabiting Cryobacterium strains.</title>
        <authorList>
            <person name="Liu Q."/>
            <person name="Xin Y.-H."/>
        </authorList>
    </citation>
    <scope>NUCLEOTIDE SEQUENCE [LARGE SCALE GENOMIC DNA]</scope>
    <source>
        <strain evidence="1 2">Hh34</strain>
    </source>
</reference>
<organism evidence="1 2">
    <name type="scientific">Cryobacterium levicorallinum</name>
    <dbReference type="NCBI Taxonomy" id="995038"/>
    <lineage>
        <taxon>Bacteria</taxon>
        <taxon>Bacillati</taxon>
        <taxon>Actinomycetota</taxon>
        <taxon>Actinomycetes</taxon>
        <taxon>Micrococcales</taxon>
        <taxon>Microbacteriaceae</taxon>
        <taxon>Cryobacterium</taxon>
    </lineage>
</organism>